<dbReference type="RefSeq" id="WP_126021244.1">
    <property type="nucleotide sequence ID" value="NZ_RXFT01000002.1"/>
</dbReference>
<comment type="caution">
    <text evidence="2">The sequence shown here is derived from an EMBL/GenBank/DDBJ whole genome shotgun (WGS) entry which is preliminary data.</text>
</comment>
<proteinExistence type="predicted"/>
<dbReference type="Proteomes" id="UP000281118">
    <property type="component" value="Unassembled WGS sequence"/>
</dbReference>
<evidence type="ECO:0000313" key="2">
    <source>
        <dbReference type="EMBL" id="RUR67087.1"/>
    </source>
</evidence>
<sequence>MTNLSDKLQIVPANAEAAFIPPPEPPKAKPESAGPTLEEVIERNEALTEKVEALDAVLAKPLAEILADREKAEEAALAWDRFGAMWMLSQRAMRRVALDLAAQLGVSEEEVVARAMANANAVLNGADEVDLGGTIAPAQMQHIARHRNFLRKQFR</sequence>
<dbReference type="AlphaFoldDB" id="A0A433MGS3"/>
<name>A0A433MGS3_9BURK</name>
<evidence type="ECO:0000313" key="3">
    <source>
        <dbReference type="Proteomes" id="UP000281118"/>
    </source>
</evidence>
<gene>
    <name evidence="2" type="ORF">EJP67_08420</name>
</gene>
<feature type="region of interest" description="Disordered" evidence="1">
    <location>
        <begin position="15"/>
        <end position="36"/>
    </location>
</feature>
<evidence type="ECO:0000256" key="1">
    <source>
        <dbReference type="SAM" id="MobiDB-lite"/>
    </source>
</evidence>
<accession>A0A433MGS3</accession>
<dbReference type="EMBL" id="RXFT01000002">
    <property type="protein sequence ID" value="RUR67087.1"/>
    <property type="molecule type" value="Genomic_DNA"/>
</dbReference>
<dbReference type="OrthoDB" id="8820470at2"/>
<reference evidence="2 3" key="1">
    <citation type="submission" date="2018-12" db="EMBL/GenBank/DDBJ databases">
        <title>The genome sequences of Variovorax guangxiensis DSM 27352.</title>
        <authorList>
            <person name="Gao J."/>
            <person name="Sun J."/>
        </authorList>
    </citation>
    <scope>NUCLEOTIDE SEQUENCE [LARGE SCALE GENOMIC DNA]</scope>
    <source>
        <strain evidence="2 3">DSM 27352</strain>
    </source>
</reference>
<organism evidence="2 3">
    <name type="scientific">Variovorax guangxiensis</name>
    <dbReference type="NCBI Taxonomy" id="1775474"/>
    <lineage>
        <taxon>Bacteria</taxon>
        <taxon>Pseudomonadati</taxon>
        <taxon>Pseudomonadota</taxon>
        <taxon>Betaproteobacteria</taxon>
        <taxon>Burkholderiales</taxon>
        <taxon>Comamonadaceae</taxon>
        <taxon>Variovorax</taxon>
    </lineage>
</organism>
<protein>
    <submittedName>
        <fullName evidence="2">Uncharacterized protein</fullName>
    </submittedName>
</protein>